<organism evidence="1 2">
    <name type="scientific">Protea cynaroides</name>
    <dbReference type="NCBI Taxonomy" id="273540"/>
    <lineage>
        <taxon>Eukaryota</taxon>
        <taxon>Viridiplantae</taxon>
        <taxon>Streptophyta</taxon>
        <taxon>Embryophyta</taxon>
        <taxon>Tracheophyta</taxon>
        <taxon>Spermatophyta</taxon>
        <taxon>Magnoliopsida</taxon>
        <taxon>Proteales</taxon>
        <taxon>Proteaceae</taxon>
        <taxon>Protea</taxon>
    </lineage>
</organism>
<keyword evidence="2" id="KW-1185">Reference proteome</keyword>
<evidence type="ECO:0000313" key="2">
    <source>
        <dbReference type="Proteomes" id="UP001141806"/>
    </source>
</evidence>
<accession>A0A9Q0JT54</accession>
<evidence type="ECO:0000313" key="1">
    <source>
        <dbReference type="EMBL" id="KAJ4951889.1"/>
    </source>
</evidence>
<sequence>MQLKHFLSILPVDLDEIEQHSTPLRARSYYQSHHGLLNFVSHLVRVSLIVTTLAAIPTTSRTLLVLISTKRLWALTILESSALLSATSPPRVLAKMKSSVVADSAVFIEPFYQAMALLFSSSVCLRKENSSRRHSQQN</sequence>
<proteinExistence type="predicted"/>
<dbReference type="AlphaFoldDB" id="A0A9Q0JT54"/>
<name>A0A9Q0JT54_9MAGN</name>
<reference evidence="1" key="1">
    <citation type="journal article" date="2023" name="Plant J.">
        <title>The genome of the king protea, Protea cynaroides.</title>
        <authorList>
            <person name="Chang J."/>
            <person name="Duong T.A."/>
            <person name="Schoeman C."/>
            <person name="Ma X."/>
            <person name="Roodt D."/>
            <person name="Barker N."/>
            <person name="Li Z."/>
            <person name="Van de Peer Y."/>
            <person name="Mizrachi E."/>
        </authorList>
    </citation>
    <scope>NUCLEOTIDE SEQUENCE</scope>
    <source>
        <tissue evidence="1">Young leaves</tissue>
    </source>
</reference>
<protein>
    <submittedName>
        <fullName evidence="1">Uncharacterized protein</fullName>
    </submittedName>
</protein>
<dbReference type="EMBL" id="JAMYWD010000012">
    <property type="protein sequence ID" value="KAJ4951889.1"/>
    <property type="molecule type" value="Genomic_DNA"/>
</dbReference>
<comment type="caution">
    <text evidence="1">The sequence shown here is derived from an EMBL/GenBank/DDBJ whole genome shotgun (WGS) entry which is preliminary data.</text>
</comment>
<dbReference type="Proteomes" id="UP001141806">
    <property type="component" value="Unassembled WGS sequence"/>
</dbReference>
<gene>
    <name evidence="1" type="ORF">NE237_028721</name>
</gene>